<keyword evidence="1" id="KW-0496">Mitochondrion</keyword>
<proteinExistence type="predicted"/>
<sequence>MSKFHFKREKVNFVYDVMSHTFSSADIIYVFHYNHPTNLDFSILRGLRNQSMFLSESSFRDISLRVVQTGFARVCFSDMIGMLLKNVLCGPSLVVCVQFESGVFHHDNLQFLKLLGNNFLGCSQVVSFSSGSVFIPISSCFHGKYQPLYLLDDFLNLVSSSLNSFSFAHVLHLGKVVEKNRVKGYLARSVFL</sequence>
<geneLocation type="mitochondrion" evidence="1"/>
<dbReference type="AlphaFoldDB" id="A0A348G6L0"/>
<protein>
    <submittedName>
        <fullName evidence="1">Uncharacterized protein</fullName>
    </submittedName>
</protein>
<name>A0A348G6L0_9CRYP</name>
<accession>A0A348G6L0</accession>
<gene>
    <name evidence="1" type="primary">orf193</name>
</gene>
<organism evidence="1">
    <name type="scientific">Goniomonas avonlea</name>
    <dbReference type="NCBI Taxonomy" id="1255295"/>
    <lineage>
        <taxon>Eukaryota</taxon>
        <taxon>Cryptophyceae</taxon>
        <taxon>Cyathomonadacea</taxon>
        <taxon>Goniomonadaceae</taxon>
        <taxon>Goniomonas</taxon>
    </lineage>
</organism>
<dbReference type="EMBL" id="AP018919">
    <property type="protein sequence ID" value="BBF98307.1"/>
    <property type="molecule type" value="Genomic_DNA"/>
</dbReference>
<reference evidence="1" key="1">
    <citation type="journal article" date="2018" name="BMC Biol.">
        <title>Nuclear genome sequence of the plastid-lacking cryptomonad Goniomonas avonlea provides insights into the evolution of secondary plastids.</title>
        <authorList>
            <person name="Cenci U."/>
            <person name="Sibbald S.J."/>
            <person name="Curtis B.A."/>
            <person name="Kamikawa R."/>
            <person name="Eme L."/>
            <person name="Moog D."/>
            <person name="Henrissat B."/>
            <person name="Marechal E."/>
            <person name="Chabi M."/>
            <person name="Djemiel C."/>
            <person name="Roger A.J."/>
            <person name="Kim E."/>
            <person name="Archibald J.M."/>
        </authorList>
    </citation>
    <scope>NUCLEOTIDE SEQUENCE</scope>
</reference>
<evidence type="ECO:0000313" key="1">
    <source>
        <dbReference type="EMBL" id="BBF98307.1"/>
    </source>
</evidence>